<sequence>MRRAFPPPDLVLAGPELQTGSRGGPLFIINVIHITKLESHSLPWVGLKPGTQLGFRCPNRAAKLKQKSDGGRKEIKNAFETPDLEEPRQGLSDTPLAGATVYGSLVWAARSQCEESRSPVYLWVHDTYRSYVMTKWRHGTEIRAICLSVCLTTSGAQQGDKLD</sequence>
<dbReference type="EMBL" id="JAWDGP010001389">
    <property type="protein sequence ID" value="KAK3792047.1"/>
    <property type="molecule type" value="Genomic_DNA"/>
</dbReference>
<dbReference type="Proteomes" id="UP001283361">
    <property type="component" value="Unassembled WGS sequence"/>
</dbReference>
<dbReference type="AlphaFoldDB" id="A0AAE1E2Y5"/>
<proteinExistence type="predicted"/>
<protein>
    <submittedName>
        <fullName evidence="2">Uncharacterized protein</fullName>
    </submittedName>
</protein>
<evidence type="ECO:0000256" key="1">
    <source>
        <dbReference type="SAM" id="MobiDB-lite"/>
    </source>
</evidence>
<feature type="region of interest" description="Disordered" evidence="1">
    <location>
        <begin position="66"/>
        <end position="92"/>
    </location>
</feature>
<evidence type="ECO:0000313" key="3">
    <source>
        <dbReference type="Proteomes" id="UP001283361"/>
    </source>
</evidence>
<evidence type="ECO:0000313" key="2">
    <source>
        <dbReference type="EMBL" id="KAK3792047.1"/>
    </source>
</evidence>
<organism evidence="2 3">
    <name type="scientific">Elysia crispata</name>
    <name type="common">lettuce slug</name>
    <dbReference type="NCBI Taxonomy" id="231223"/>
    <lineage>
        <taxon>Eukaryota</taxon>
        <taxon>Metazoa</taxon>
        <taxon>Spiralia</taxon>
        <taxon>Lophotrochozoa</taxon>
        <taxon>Mollusca</taxon>
        <taxon>Gastropoda</taxon>
        <taxon>Heterobranchia</taxon>
        <taxon>Euthyneura</taxon>
        <taxon>Panpulmonata</taxon>
        <taxon>Sacoglossa</taxon>
        <taxon>Placobranchoidea</taxon>
        <taxon>Plakobranchidae</taxon>
        <taxon>Elysia</taxon>
    </lineage>
</organism>
<comment type="caution">
    <text evidence="2">The sequence shown here is derived from an EMBL/GenBank/DDBJ whole genome shotgun (WGS) entry which is preliminary data.</text>
</comment>
<gene>
    <name evidence="2" type="ORF">RRG08_055314</name>
</gene>
<keyword evidence="3" id="KW-1185">Reference proteome</keyword>
<name>A0AAE1E2Y5_9GAST</name>
<accession>A0AAE1E2Y5</accession>
<feature type="compositionally biased region" description="Basic and acidic residues" evidence="1">
    <location>
        <begin position="66"/>
        <end position="77"/>
    </location>
</feature>
<reference evidence="2" key="1">
    <citation type="journal article" date="2023" name="G3 (Bethesda)">
        <title>A reference genome for the long-term kleptoplast-retaining sea slug Elysia crispata morphotype clarki.</title>
        <authorList>
            <person name="Eastman K.E."/>
            <person name="Pendleton A.L."/>
            <person name="Shaikh M.A."/>
            <person name="Suttiyut T."/>
            <person name="Ogas R."/>
            <person name="Tomko P."/>
            <person name="Gavelis G."/>
            <person name="Widhalm J.R."/>
            <person name="Wisecaver J.H."/>
        </authorList>
    </citation>
    <scope>NUCLEOTIDE SEQUENCE</scope>
    <source>
        <strain evidence="2">ECLA1</strain>
    </source>
</reference>